<evidence type="ECO:0000313" key="4">
    <source>
        <dbReference type="Proteomes" id="UP000030672"/>
    </source>
</evidence>
<evidence type="ECO:0000313" key="3">
    <source>
        <dbReference type="EMBL" id="KEQ67836.1"/>
    </source>
</evidence>
<dbReference type="RefSeq" id="XP_040884858.1">
    <property type="nucleotide sequence ID" value="XM_041019839.1"/>
</dbReference>
<feature type="region of interest" description="Disordered" evidence="1">
    <location>
        <begin position="76"/>
        <end position="101"/>
    </location>
</feature>
<dbReference type="SUPFAM" id="SSF54695">
    <property type="entry name" value="POZ domain"/>
    <property type="match status" value="1"/>
</dbReference>
<feature type="domain" description="BTB" evidence="2">
    <location>
        <begin position="42"/>
        <end position="139"/>
    </location>
</feature>
<reference evidence="3 4" key="1">
    <citation type="journal article" date="2014" name="BMC Genomics">
        <title>Genome sequencing of four Aureobasidium pullulans varieties: biotechnological potential, stress tolerance, and description of new species.</title>
        <authorList>
            <person name="Gostin Ar C."/>
            <person name="Ohm R.A."/>
            <person name="Kogej T."/>
            <person name="Sonjak S."/>
            <person name="Turk M."/>
            <person name="Zajc J."/>
            <person name="Zalar P."/>
            <person name="Grube M."/>
            <person name="Sun H."/>
            <person name="Han J."/>
            <person name="Sharma A."/>
            <person name="Chiniquy J."/>
            <person name="Ngan C.Y."/>
            <person name="Lipzen A."/>
            <person name="Barry K."/>
            <person name="Grigoriev I.V."/>
            <person name="Gunde-Cimerman N."/>
        </authorList>
    </citation>
    <scope>NUCLEOTIDE SEQUENCE [LARGE SCALE GENOMIC DNA]</scope>
    <source>
        <strain evidence="3 4">CBS 110374</strain>
    </source>
</reference>
<accession>A0A074WZI9</accession>
<gene>
    <name evidence="3" type="ORF">M437DRAFT_38468</name>
</gene>
<dbReference type="EMBL" id="KL584824">
    <property type="protein sequence ID" value="KEQ67836.1"/>
    <property type="molecule type" value="Genomic_DNA"/>
</dbReference>
<dbReference type="HOGENOM" id="CLU_068279_3_1_1"/>
<evidence type="ECO:0000259" key="2">
    <source>
        <dbReference type="PROSITE" id="PS50097"/>
    </source>
</evidence>
<organism evidence="3 4">
    <name type="scientific">Aureobasidium melanogenum (strain CBS 110374)</name>
    <name type="common">Aureobasidium pullulans var. melanogenum</name>
    <dbReference type="NCBI Taxonomy" id="1043003"/>
    <lineage>
        <taxon>Eukaryota</taxon>
        <taxon>Fungi</taxon>
        <taxon>Dikarya</taxon>
        <taxon>Ascomycota</taxon>
        <taxon>Pezizomycotina</taxon>
        <taxon>Dothideomycetes</taxon>
        <taxon>Dothideomycetidae</taxon>
        <taxon>Dothideales</taxon>
        <taxon>Saccotheciaceae</taxon>
        <taxon>Aureobasidium</taxon>
    </lineage>
</organism>
<sequence length="289" mass="32180">MANSKVGRFSSSALKSLKAANPSLTIATRYQNDLLEPSLPIVMIRVGRGKNTTPFAIHKNVLEHCSPFFKSVWNPDRDTNTTHGTNAREDSSGSETESGWVRVPGTNTRRLIEFELDVNVAAFRLYAEWVYSGYIPQGPLRVNAEDVDFSTIGQAYILGEKLQDEKFRNAIVDLLLETIITQGNMDLTLPTLVFKETSASAPLRKLLVDLYVWYGHKDWLKPDGSKTSTSSVFLSDLSAAFFDRHDYDGVPKANILTLNACNYHEHPDGKVCSNGISHPREMVELGSEP</sequence>
<dbReference type="AlphaFoldDB" id="A0A074WZI9"/>
<dbReference type="InterPro" id="IPR000210">
    <property type="entry name" value="BTB/POZ_dom"/>
</dbReference>
<evidence type="ECO:0000256" key="1">
    <source>
        <dbReference type="SAM" id="MobiDB-lite"/>
    </source>
</evidence>
<dbReference type="Gene3D" id="3.30.710.10">
    <property type="entry name" value="Potassium Channel Kv1.1, Chain A"/>
    <property type="match status" value="1"/>
</dbReference>
<dbReference type="PROSITE" id="PS50097">
    <property type="entry name" value="BTB"/>
    <property type="match status" value="1"/>
</dbReference>
<name>A0A074WZI9_AURM1</name>
<feature type="compositionally biased region" description="Basic and acidic residues" evidence="1">
    <location>
        <begin position="76"/>
        <end position="91"/>
    </location>
</feature>
<dbReference type="STRING" id="1043003.A0A074WZI9"/>
<dbReference type="Proteomes" id="UP000030672">
    <property type="component" value="Unassembled WGS sequence"/>
</dbReference>
<dbReference type="InterPro" id="IPR011333">
    <property type="entry name" value="SKP1/BTB/POZ_sf"/>
</dbReference>
<dbReference type="GeneID" id="63913212"/>
<keyword evidence="4" id="KW-1185">Reference proteome</keyword>
<proteinExistence type="predicted"/>
<protein>
    <recommendedName>
        <fullName evidence="2">BTB domain-containing protein</fullName>
    </recommendedName>
</protein>